<comment type="subunit">
    <text evidence="9">Interacts with SLBP; interaction with SLBP occurs when histone mRNA is being rapidly degraded during the S phase. LSm subunits form a heteromer with a donut shape.</text>
</comment>
<accession>A0AAJ0BP30</accession>
<evidence type="ECO:0000259" key="13">
    <source>
        <dbReference type="PROSITE" id="PS52002"/>
    </source>
</evidence>
<keyword evidence="6" id="KW-0508">mRNA splicing</keyword>
<evidence type="ECO:0000313" key="14">
    <source>
        <dbReference type="EMBL" id="KAK1761477.1"/>
    </source>
</evidence>
<keyword evidence="4 11" id="KW-0507">mRNA processing</keyword>
<evidence type="ECO:0000256" key="2">
    <source>
        <dbReference type="ARBA" id="ARBA00022490"/>
    </source>
</evidence>
<keyword evidence="7 11" id="KW-0687">Ribonucleoprotein</keyword>
<evidence type="ECO:0000256" key="4">
    <source>
        <dbReference type="ARBA" id="ARBA00022664"/>
    </source>
</evidence>
<comment type="subcellular location">
    <subcellularLocation>
        <location evidence="11">Cytoplasm</location>
    </subcellularLocation>
    <subcellularLocation>
        <location evidence="11">Cytoplasm</location>
        <location evidence="11">P-body</location>
    </subcellularLocation>
</comment>
<keyword evidence="3" id="KW-0597">Phosphoprotein</keyword>
<evidence type="ECO:0000256" key="3">
    <source>
        <dbReference type="ARBA" id="ARBA00022553"/>
    </source>
</evidence>
<comment type="subunit">
    <text evidence="11">Component of the heptameric LSM1-LSM7 complex that forms a seven-membered ring structure with a donut shape.</text>
</comment>
<comment type="caution">
    <text evidence="14">The sequence shown here is derived from an EMBL/GenBank/DDBJ whole genome shotgun (WGS) entry which is preliminary data.</text>
</comment>
<dbReference type="InterPro" id="IPR047575">
    <property type="entry name" value="Sm"/>
</dbReference>
<evidence type="ECO:0000256" key="9">
    <source>
        <dbReference type="ARBA" id="ARBA00062159"/>
    </source>
</evidence>
<dbReference type="GO" id="GO:0000290">
    <property type="term" value="P:deadenylation-dependent decapping of nuclear-transcribed mRNA"/>
    <property type="evidence" value="ECO:0007669"/>
    <property type="project" value="TreeGrafter"/>
</dbReference>
<dbReference type="EMBL" id="MU839827">
    <property type="protein sequence ID" value="KAK1761477.1"/>
    <property type="molecule type" value="Genomic_DNA"/>
</dbReference>
<feature type="region of interest" description="Disordered" evidence="12">
    <location>
        <begin position="1"/>
        <end position="21"/>
    </location>
</feature>
<dbReference type="Gene3D" id="2.30.30.100">
    <property type="match status" value="1"/>
</dbReference>
<protein>
    <recommendedName>
        <fullName evidence="10 11">U6 snRNA-associated Sm-like protein LSm1</fullName>
    </recommendedName>
</protein>
<evidence type="ECO:0000256" key="11">
    <source>
        <dbReference type="RuleBase" id="RU365047"/>
    </source>
</evidence>
<comment type="similarity">
    <text evidence="1 11">Belongs to the snRNP Sm proteins family.</text>
</comment>
<dbReference type="InterPro" id="IPR010920">
    <property type="entry name" value="LSM_dom_sf"/>
</dbReference>
<dbReference type="FunFam" id="2.30.30.100:FF:000021">
    <property type="entry name" value="U6 snRNA-associated Sm-like protein LSm1"/>
    <property type="match status" value="1"/>
</dbReference>
<dbReference type="InterPro" id="IPR044642">
    <property type="entry name" value="PTHR15588"/>
</dbReference>
<dbReference type="SMART" id="SM00651">
    <property type="entry name" value="Sm"/>
    <property type="match status" value="1"/>
</dbReference>
<name>A0AAJ0BP30_9PEZI</name>
<dbReference type="SUPFAM" id="SSF50182">
    <property type="entry name" value="Sm-like ribonucleoproteins"/>
    <property type="match status" value="1"/>
</dbReference>
<comment type="function">
    <text evidence="8">Plays a role in the degradation of histone mRNAs, the only eukaryotic mRNAs that are not polyadenylated. Probably also part of an LSm subunits-containing complex involved in the general process of mRNA degradation.</text>
</comment>
<evidence type="ECO:0000256" key="10">
    <source>
        <dbReference type="ARBA" id="ARBA00067756"/>
    </source>
</evidence>
<organism evidence="14 15">
    <name type="scientific">Echria macrotheca</name>
    <dbReference type="NCBI Taxonomy" id="438768"/>
    <lineage>
        <taxon>Eukaryota</taxon>
        <taxon>Fungi</taxon>
        <taxon>Dikarya</taxon>
        <taxon>Ascomycota</taxon>
        <taxon>Pezizomycotina</taxon>
        <taxon>Sordariomycetes</taxon>
        <taxon>Sordariomycetidae</taxon>
        <taxon>Sordariales</taxon>
        <taxon>Schizotheciaceae</taxon>
        <taxon>Echria</taxon>
    </lineage>
</organism>
<dbReference type="Proteomes" id="UP001239445">
    <property type="component" value="Unassembled WGS sequence"/>
</dbReference>
<evidence type="ECO:0000256" key="7">
    <source>
        <dbReference type="ARBA" id="ARBA00023274"/>
    </source>
</evidence>
<sequence>MMENLSISDPPLLGPGGMVLGPPPQPQHLPAQMFTTAAQLLDLTDKKLMVALRDGRKLVGILRSWDQYANLLLQSTKERLFVPPGYGPNPSRGLYADIERGVFVVRGENVLLLGEIDLDKDDDPPPGYDLADIELVQSLAKKCKAEDKVKEKSRLKKLATLGFEGESSGEVLL</sequence>
<evidence type="ECO:0000256" key="12">
    <source>
        <dbReference type="SAM" id="MobiDB-lite"/>
    </source>
</evidence>
<dbReference type="InterPro" id="IPR034104">
    <property type="entry name" value="Lsm1"/>
</dbReference>
<dbReference type="PANTHER" id="PTHR15588:SF8">
    <property type="entry name" value="U6 SNRNA-ASSOCIATED SM-LIKE PROTEIN LSM1"/>
    <property type="match status" value="1"/>
</dbReference>
<reference evidence="14" key="1">
    <citation type="submission" date="2023-06" db="EMBL/GenBank/DDBJ databases">
        <title>Genome-scale phylogeny and comparative genomics of the fungal order Sordariales.</title>
        <authorList>
            <consortium name="Lawrence Berkeley National Laboratory"/>
            <person name="Hensen N."/>
            <person name="Bonometti L."/>
            <person name="Westerberg I."/>
            <person name="Brannstrom I.O."/>
            <person name="Guillou S."/>
            <person name="Cros-Aarteil S."/>
            <person name="Calhoun S."/>
            <person name="Haridas S."/>
            <person name="Kuo A."/>
            <person name="Mondo S."/>
            <person name="Pangilinan J."/>
            <person name="Riley R."/>
            <person name="Labutti K."/>
            <person name="Andreopoulos B."/>
            <person name="Lipzen A."/>
            <person name="Chen C."/>
            <person name="Yanf M."/>
            <person name="Daum C."/>
            <person name="Ng V."/>
            <person name="Clum A."/>
            <person name="Steindorff A."/>
            <person name="Ohm R."/>
            <person name="Martin F."/>
            <person name="Silar P."/>
            <person name="Natvig D."/>
            <person name="Lalanne C."/>
            <person name="Gautier V."/>
            <person name="Ament-Velasquez S.L."/>
            <person name="Kruys A."/>
            <person name="Hutchinson M.I."/>
            <person name="Powell A.J."/>
            <person name="Barry K."/>
            <person name="Miller A.N."/>
            <person name="Grigoriev I.V."/>
            <person name="Debuchy R."/>
            <person name="Gladieux P."/>
            <person name="Thoren M.H."/>
            <person name="Johannesson H."/>
        </authorList>
    </citation>
    <scope>NUCLEOTIDE SEQUENCE</scope>
    <source>
        <strain evidence="14">PSN4</strain>
    </source>
</reference>
<dbReference type="CDD" id="cd01728">
    <property type="entry name" value="LSm1"/>
    <property type="match status" value="1"/>
</dbReference>
<evidence type="ECO:0000256" key="8">
    <source>
        <dbReference type="ARBA" id="ARBA00056858"/>
    </source>
</evidence>
<dbReference type="GO" id="GO:0006397">
    <property type="term" value="P:mRNA processing"/>
    <property type="evidence" value="ECO:0007669"/>
    <property type="project" value="UniProtKB-UniRule"/>
</dbReference>
<keyword evidence="15" id="KW-1185">Reference proteome</keyword>
<gene>
    <name evidence="11" type="primary">LSM1</name>
    <name evidence="14" type="ORF">QBC47DRAFT_370227</name>
</gene>
<dbReference type="PANTHER" id="PTHR15588">
    <property type="entry name" value="LSM1"/>
    <property type="match status" value="1"/>
</dbReference>
<dbReference type="GO" id="GO:0003729">
    <property type="term" value="F:mRNA binding"/>
    <property type="evidence" value="ECO:0007669"/>
    <property type="project" value="TreeGrafter"/>
</dbReference>
<dbReference type="GO" id="GO:1990904">
    <property type="term" value="C:ribonucleoprotein complex"/>
    <property type="evidence" value="ECO:0007669"/>
    <property type="project" value="UniProtKB-KW"/>
</dbReference>
<dbReference type="AlphaFoldDB" id="A0AAJ0BP30"/>
<dbReference type="GO" id="GO:0000932">
    <property type="term" value="C:P-body"/>
    <property type="evidence" value="ECO:0007669"/>
    <property type="project" value="UniProtKB-SubCell"/>
</dbReference>
<dbReference type="PROSITE" id="PS52002">
    <property type="entry name" value="SM"/>
    <property type="match status" value="1"/>
</dbReference>
<dbReference type="GO" id="GO:0008380">
    <property type="term" value="P:RNA splicing"/>
    <property type="evidence" value="ECO:0007669"/>
    <property type="project" value="UniProtKB-KW"/>
</dbReference>
<evidence type="ECO:0000256" key="5">
    <source>
        <dbReference type="ARBA" id="ARBA00022884"/>
    </source>
</evidence>
<keyword evidence="2 11" id="KW-0963">Cytoplasm</keyword>
<dbReference type="InterPro" id="IPR001163">
    <property type="entry name" value="Sm_dom_euk/arc"/>
</dbReference>
<feature type="domain" description="Sm" evidence="13">
    <location>
        <begin position="35"/>
        <end position="119"/>
    </location>
</feature>
<keyword evidence="5 11" id="KW-0694">RNA-binding</keyword>
<evidence type="ECO:0000313" key="15">
    <source>
        <dbReference type="Proteomes" id="UP001239445"/>
    </source>
</evidence>
<comment type="function">
    <text evidence="11">Component of the cytoplasmic LSM1-LSM7 complex which is involved in mRNA degradation.</text>
</comment>
<proteinExistence type="inferred from homology"/>
<evidence type="ECO:0000256" key="1">
    <source>
        <dbReference type="ARBA" id="ARBA00006850"/>
    </source>
</evidence>
<evidence type="ECO:0000256" key="6">
    <source>
        <dbReference type="ARBA" id="ARBA00023187"/>
    </source>
</evidence>
<dbReference type="Pfam" id="PF01423">
    <property type="entry name" value="LSM"/>
    <property type="match status" value="1"/>
</dbReference>
<dbReference type="GO" id="GO:1990726">
    <property type="term" value="C:Lsm1-7-Pat1 complex"/>
    <property type="evidence" value="ECO:0007669"/>
    <property type="project" value="TreeGrafter"/>
</dbReference>